<name>A0AAU9W362_9CNID</name>
<sequence>MEASSDSSNPNEWELSKENVQPLKQGRKLANLTAAFAPSSVDQSRIHKEKREFEAQIRTYEGEDPLANWYRYIVWTSENFPKGGKDLGSLLERCMTTFKDEERYKNDERYVKVWLRYTDICTDPLEIFNYMHSQQLGNGLALFYEAWALSLENLGDCNKADEVLNLGIHRSAQPLERLQKQHKAFELRLAERVSNGLQQVSITDESELQRTALGGLKGHGKKGIVGTKRTGNATLTKKTGIRGTVTTSNTSNNGFKIFCDNEPGMQSSLPPSTGEWQMPPTEPIIKKENTQKPGKWTDAKVSQKHRASVPINCMPQKPVFSVHVDDDIKSHPPATPQHVLQFDKVLSSRKPDRPSVMDTLRNKPENAEGQKSKVIYCKEKIYAGTQEFSFEELRAARIFARVREGTFRAPAIERPPTNVRYMYPKKEIYDLIRGEFQYEEILARRYYARQKNEEATRNSQKISSTIQCKTLPASGKQGGFEMHCDKESCAMEIGSCQKSVVSTVPEPNTSTEVSTKTVYSSVAAEPIARRGLAFADQSSAPFSSVQKKSDGEENIHAIILFFSVDVEPMTQGGLAFADQSRAPLPSVQNSTNHDQTSSKPPGSTLASDSQSMYRKSAFQPVTPDVNRSCSFNSSNLAGPSPTVFTKQALMVVGDMFCGPLDSERDLTLGPRQEMDKTEKDFEAAFTGDDTTTVGFSKGLAGMGGFGSSAGFVIYDENVADKRNGDTDAKEKEFEDKENMPPKGNRQEACRRPLAGILQPSLGIPTCSEEDDDEEEAEMNEKFESTNLKNYQPLQQLDKTSEVFLADFTHDQTLASSSFATAAHMASTPFCYTNGPMSLPSLPCSTIRPANEIPELSDLPSDGGQYRSSHPNTVQASNSFISTPSKVLSPIFEASQEDTKSTNSSHSSNGSSRRFSCSVGAQQHNGLELSKIQEETSLCHGDGEQQAVNVGNVAINPFAGAVVDNLLRRINPSLSSYEGFTVSSKEVPRIVSNASVNLGGNEVFNVEKSIGSGAFAKVFLAKKFGDNDDNDFETDDESSVVLKVQEISIEWEFYVSKQLQKRMRECGCSKELQAMFMDPIAAFVYSNSSVLVDKYNPLGTILDMVNKYKMEKKTMEEGVLFYYTIALLRIIETLHSCGIIHGDIKPDNFLVLDSEDTLDCACLKLIDFGRSVDMTLFPAGTTFTTNCYTEDFQCIEMKEGRPWTTQVDMYGLLGTIHCLLFLDYMKVSQDKMGRWKTTKPFKRYWNPIWGRLFDSLLNIPSCEKQPSLKDFREEFEQFYLADEENYSRHRRSHEVFMF</sequence>
<dbReference type="GO" id="GO:0005524">
    <property type="term" value="F:ATP binding"/>
    <property type="evidence" value="ECO:0007669"/>
    <property type="project" value="UniProtKB-UniRule"/>
</dbReference>
<evidence type="ECO:0000313" key="12">
    <source>
        <dbReference type="Proteomes" id="UP001159428"/>
    </source>
</evidence>
<proteinExistence type="predicted"/>
<evidence type="ECO:0000256" key="6">
    <source>
        <dbReference type="ARBA" id="ARBA00023328"/>
    </source>
</evidence>
<feature type="region of interest" description="Disordered" evidence="8">
    <location>
        <begin position="856"/>
        <end position="876"/>
    </location>
</feature>
<dbReference type="SUPFAM" id="SSF56112">
    <property type="entry name" value="Protein kinase-like (PK-like)"/>
    <property type="match status" value="1"/>
</dbReference>
<dbReference type="PANTHER" id="PTHR14030">
    <property type="entry name" value="MITOTIC CHECKPOINT SERINE/THREONINE-PROTEIN KINASE BUB1"/>
    <property type="match status" value="1"/>
</dbReference>
<protein>
    <recommendedName>
        <fullName evidence="13">Mitotic checkpoint serine/threonine-protein kinase BUB1 beta</fullName>
    </recommendedName>
</protein>
<reference evidence="11 12" key="1">
    <citation type="submission" date="2022-05" db="EMBL/GenBank/DDBJ databases">
        <authorList>
            <consortium name="Genoscope - CEA"/>
            <person name="William W."/>
        </authorList>
    </citation>
    <scope>NUCLEOTIDE SEQUENCE [LARGE SCALE GENOMIC DNA]</scope>
</reference>
<feature type="region of interest" description="Disordered" evidence="8">
    <location>
        <begin position="583"/>
        <end position="613"/>
    </location>
</feature>
<evidence type="ECO:0008006" key="13">
    <source>
        <dbReference type="Google" id="ProtNLM"/>
    </source>
</evidence>
<dbReference type="PROSITE" id="PS00107">
    <property type="entry name" value="PROTEIN_KINASE_ATP"/>
    <property type="match status" value="1"/>
</dbReference>
<organism evidence="11 12">
    <name type="scientific">Pocillopora meandrina</name>
    <dbReference type="NCBI Taxonomy" id="46732"/>
    <lineage>
        <taxon>Eukaryota</taxon>
        <taxon>Metazoa</taxon>
        <taxon>Cnidaria</taxon>
        <taxon>Anthozoa</taxon>
        <taxon>Hexacorallia</taxon>
        <taxon>Scleractinia</taxon>
        <taxon>Astrocoeniina</taxon>
        <taxon>Pocilloporidae</taxon>
        <taxon>Pocillopora</taxon>
    </lineage>
</organism>
<keyword evidence="12" id="KW-1185">Reference proteome</keyword>
<feature type="domain" description="Protein kinase" evidence="9">
    <location>
        <begin position="1003"/>
        <end position="1297"/>
    </location>
</feature>
<evidence type="ECO:0000256" key="7">
    <source>
        <dbReference type="PROSITE-ProRule" id="PRU10141"/>
    </source>
</evidence>
<dbReference type="PROSITE" id="PS00108">
    <property type="entry name" value="PROTEIN_KINASE_ST"/>
    <property type="match status" value="1"/>
</dbReference>
<dbReference type="Gene3D" id="1.10.510.10">
    <property type="entry name" value="Transferase(Phosphotransferase) domain 1"/>
    <property type="match status" value="1"/>
</dbReference>
<dbReference type="InterPro" id="IPR008271">
    <property type="entry name" value="Ser/Thr_kinase_AS"/>
</dbReference>
<dbReference type="Pfam" id="PF08311">
    <property type="entry name" value="Mad3_BUB1_I"/>
    <property type="match status" value="1"/>
</dbReference>
<dbReference type="FunFam" id="1.25.40.430:FF:000003">
    <property type="entry name" value="Checkpoint serine/threonine-protein kinase BUB1"/>
    <property type="match status" value="1"/>
</dbReference>
<accession>A0AAU9W362</accession>
<dbReference type="GO" id="GO:0004672">
    <property type="term" value="F:protein kinase activity"/>
    <property type="evidence" value="ECO:0007669"/>
    <property type="project" value="InterPro"/>
</dbReference>
<dbReference type="InterPro" id="IPR011009">
    <property type="entry name" value="Kinase-like_dom_sf"/>
</dbReference>
<dbReference type="InterPro" id="IPR015661">
    <property type="entry name" value="Bub1/Mad3"/>
</dbReference>
<evidence type="ECO:0000256" key="5">
    <source>
        <dbReference type="ARBA" id="ARBA00022840"/>
    </source>
</evidence>
<dbReference type="GO" id="GO:0051754">
    <property type="term" value="P:meiotic sister chromatid cohesion, centromeric"/>
    <property type="evidence" value="ECO:0007669"/>
    <property type="project" value="TreeGrafter"/>
</dbReference>
<keyword evidence="5 7" id="KW-0067">ATP-binding</keyword>
<dbReference type="GO" id="GO:0000776">
    <property type="term" value="C:kinetochore"/>
    <property type="evidence" value="ECO:0007669"/>
    <property type="project" value="UniProtKB-KW"/>
</dbReference>
<dbReference type="Pfam" id="PF00069">
    <property type="entry name" value="Pkinase"/>
    <property type="match status" value="1"/>
</dbReference>
<dbReference type="EMBL" id="CALNXJ010000007">
    <property type="protein sequence ID" value="CAH3043937.1"/>
    <property type="molecule type" value="Genomic_DNA"/>
</dbReference>
<dbReference type="InterPro" id="IPR017441">
    <property type="entry name" value="Protein_kinase_ATP_BS"/>
</dbReference>
<feature type="region of interest" description="Disordered" evidence="8">
    <location>
        <begin position="722"/>
        <end position="746"/>
    </location>
</feature>
<evidence type="ECO:0000256" key="2">
    <source>
        <dbReference type="ARBA" id="ARBA00022454"/>
    </source>
</evidence>
<dbReference type="GO" id="GO:0007094">
    <property type="term" value="P:mitotic spindle assembly checkpoint signaling"/>
    <property type="evidence" value="ECO:0007669"/>
    <property type="project" value="InterPro"/>
</dbReference>
<dbReference type="SMART" id="SM00777">
    <property type="entry name" value="Mad3_BUB1_I"/>
    <property type="match status" value="1"/>
</dbReference>
<dbReference type="InterPro" id="IPR013212">
    <property type="entry name" value="Mad3/Bub1_I"/>
</dbReference>
<feature type="compositionally biased region" description="Polar residues" evidence="8">
    <location>
        <begin position="586"/>
        <end position="613"/>
    </location>
</feature>
<feature type="compositionally biased region" description="Low complexity" evidence="8">
    <location>
        <begin position="900"/>
        <end position="916"/>
    </location>
</feature>
<comment type="caution">
    <text evidence="11">The sequence shown here is derived from an EMBL/GenBank/DDBJ whole genome shotgun (WGS) entry which is preliminary data.</text>
</comment>
<keyword evidence="3 7" id="KW-0547">Nucleotide-binding</keyword>
<gene>
    <name evidence="11" type="ORF">PMEA_00031795</name>
</gene>
<feature type="region of interest" description="Disordered" evidence="8">
    <location>
        <begin position="893"/>
        <end position="916"/>
    </location>
</feature>
<keyword evidence="6" id="KW-0137">Centromere</keyword>
<evidence type="ECO:0000313" key="11">
    <source>
        <dbReference type="EMBL" id="CAH3043937.1"/>
    </source>
</evidence>
<dbReference type="GO" id="GO:0032991">
    <property type="term" value="C:protein-containing complex"/>
    <property type="evidence" value="ECO:0007669"/>
    <property type="project" value="UniProtKB-ARBA"/>
</dbReference>
<dbReference type="Proteomes" id="UP001159428">
    <property type="component" value="Unassembled WGS sequence"/>
</dbReference>
<dbReference type="PROSITE" id="PS50011">
    <property type="entry name" value="PROTEIN_KINASE_DOM"/>
    <property type="match status" value="1"/>
</dbReference>
<evidence type="ECO:0000259" key="9">
    <source>
        <dbReference type="PROSITE" id="PS50011"/>
    </source>
</evidence>
<evidence type="ECO:0000259" key="10">
    <source>
        <dbReference type="PROSITE" id="PS51489"/>
    </source>
</evidence>
<comment type="subcellular location">
    <subcellularLocation>
        <location evidence="1">Chromosome</location>
        <location evidence="1">Centromere</location>
        <location evidence="1">Kinetochore</location>
    </subcellularLocation>
</comment>
<feature type="domain" description="BUB1 N-terminal" evidence="10">
    <location>
        <begin position="53"/>
        <end position="211"/>
    </location>
</feature>
<evidence type="ECO:0000256" key="3">
    <source>
        <dbReference type="ARBA" id="ARBA00022741"/>
    </source>
</evidence>
<feature type="binding site" evidence="7">
    <location>
        <position position="1042"/>
    </location>
    <ligand>
        <name>ATP</name>
        <dbReference type="ChEBI" id="CHEBI:30616"/>
    </ligand>
</feature>
<dbReference type="GO" id="GO:0005634">
    <property type="term" value="C:nucleus"/>
    <property type="evidence" value="ECO:0007669"/>
    <property type="project" value="TreeGrafter"/>
</dbReference>
<evidence type="ECO:0000256" key="4">
    <source>
        <dbReference type="ARBA" id="ARBA00022838"/>
    </source>
</evidence>
<keyword evidence="4" id="KW-0995">Kinetochore</keyword>
<evidence type="ECO:0000256" key="1">
    <source>
        <dbReference type="ARBA" id="ARBA00004629"/>
    </source>
</evidence>
<dbReference type="SMART" id="SM00220">
    <property type="entry name" value="S_TKc"/>
    <property type="match status" value="1"/>
</dbReference>
<dbReference type="InterPro" id="IPR000719">
    <property type="entry name" value="Prot_kinase_dom"/>
</dbReference>
<evidence type="ECO:0000256" key="8">
    <source>
        <dbReference type="SAM" id="MobiDB-lite"/>
    </source>
</evidence>
<feature type="compositionally biased region" description="Polar residues" evidence="8">
    <location>
        <begin position="865"/>
        <end position="876"/>
    </location>
</feature>
<keyword evidence="2" id="KW-0158">Chromosome</keyword>
<dbReference type="PANTHER" id="PTHR14030:SF4">
    <property type="entry name" value="BUB1 KINASE, ISOFORM A-RELATED"/>
    <property type="match status" value="1"/>
</dbReference>
<dbReference type="PROSITE" id="PS51489">
    <property type="entry name" value="BUB1_N"/>
    <property type="match status" value="1"/>
</dbReference>
<dbReference type="Gene3D" id="1.25.40.430">
    <property type="match status" value="1"/>
</dbReference>